<comment type="catalytic activity">
    <reaction evidence="4 6">
        <text>L-kynurenine + H2O = anthranilate + L-alanine + H(+)</text>
        <dbReference type="Rhea" id="RHEA:16813"/>
        <dbReference type="ChEBI" id="CHEBI:15377"/>
        <dbReference type="ChEBI" id="CHEBI:15378"/>
        <dbReference type="ChEBI" id="CHEBI:16567"/>
        <dbReference type="ChEBI" id="CHEBI:57959"/>
        <dbReference type="ChEBI" id="CHEBI:57972"/>
        <dbReference type="EC" id="3.7.1.3"/>
    </reaction>
</comment>
<organism evidence="7 8">
    <name type="scientific">Cystobacter ferrugineus</name>
    <dbReference type="NCBI Taxonomy" id="83449"/>
    <lineage>
        <taxon>Bacteria</taxon>
        <taxon>Pseudomonadati</taxon>
        <taxon>Myxococcota</taxon>
        <taxon>Myxococcia</taxon>
        <taxon>Myxococcales</taxon>
        <taxon>Cystobacterineae</taxon>
        <taxon>Archangiaceae</taxon>
        <taxon>Cystobacter</taxon>
    </lineage>
</organism>
<comment type="catalytic activity">
    <reaction evidence="6">
        <text>3-hydroxy-L-kynurenine + H2O = 3-hydroxyanthranilate + L-alanine + H(+)</text>
        <dbReference type="Rhea" id="RHEA:25143"/>
        <dbReference type="ChEBI" id="CHEBI:15377"/>
        <dbReference type="ChEBI" id="CHEBI:15378"/>
        <dbReference type="ChEBI" id="CHEBI:36559"/>
        <dbReference type="ChEBI" id="CHEBI:57972"/>
        <dbReference type="ChEBI" id="CHEBI:58125"/>
        <dbReference type="EC" id="3.7.1.3"/>
    </reaction>
</comment>
<dbReference type="GO" id="GO:0019441">
    <property type="term" value="P:L-tryptophan catabolic process to kynurenine"/>
    <property type="evidence" value="ECO:0007669"/>
    <property type="project" value="TreeGrafter"/>
</dbReference>
<keyword evidence="1 4" id="KW-0662">Pyridine nucleotide biosynthesis</keyword>
<evidence type="ECO:0000256" key="4">
    <source>
        <dbReference type="HAMAP-Rule" id="MF_01970"/>
    </source>
</evidence>
<dbReference type="GO" id="GO:0043420">
    <property type="term" value="P:anthranilate metabolic process"/>
    <property type="evidence" value="ECO:0007669"/>
    <property type="project" value="TreeGrafter"/>
</dbReference>
<keyword evidence="2 4" id="KW-0378">Hydrolase</keyword>
<proteinExistence type="inferred from homology"/>
<dbReference type="UniPathway" id="UPA00334">
    <property type="reaction ID" value="UER00455"/>
</dbReference>
<comment type="cofactor">
    <cofactor evidence="4 6">
        <name>pyridoxal 5'-phosphate</name>
        <dbReference type="ChEBI" id="CHEBI:597326"/>
    </cofactor>
</comment>
<evidence type="ECO:0000256" key="5">
    <source>
        <dbReference type="NCBIfam" id="TIGR01814"/>
    </source>
</evidence>
<dbReference type="PANTHER" id="PTHR14084:SF0">
    <property type="entry name" value="KYNURENINASE"/>
    <property type="match status" value="1"/>
</dbReference>
<name>A0A1L9B258_9BACT</name>
<evidence type="ECO:0000256" key="1">
    <source>
        <dbReference type="ARBA" id="ARBA00022642"/>
    </source>
</evidence>
<dbReference type="InterPro" id="IPR015424">
    <property type="entry name" value="PyrdxlP-dep_Trfase"/>
</dbReference>
<dbReference type="Pfam" id="PF22580">
    <property type="entry name" value="KYNU_C"/>
    <property type="match status" value="1"/>
</dbReference>
<dbReference type="Gene3D" id="3.40.640.10">
    <property type="entry name" value="Type I PLP-dependent aspartate aminotransferase-like (Major domain)"/>
    <property type="match status" value="1"/>
</dbReference>
<dbReference type="InterPro" id="IPR010111">
    <property type="entry name" value="Kynureninase"/>
</dbReference>
<evidence type="ECO:0000313" key="7">
    <source>
        <dbReference type="EMBL" id="OJH36320.1"/>
    </source>
</evidence>
<keyword evidence="3 4" id="KW-0663">Pyridoxal phosphate</keyword>
<dbReference type="STRING" id="83449.BON30_34800"/>
<dbReference type="InterPro" id="IPR015422">
    <property type="entry name" value="PyrdxlP-dep_Trfase_small"/>
</dbReference>
<evidence type="ECO:0000256" key="2">
    <source>
        <dbReference type="ARBA" id="ARBA00022801"/>
    </source>
</evidence>
<dbReference type="FunFam" id="3.40.640.10:FF:000031">
    <property type="entry name" value="Kynureninase"/>
    <property type="match status" value="1"/>
</dbReference>
<feature type="binding site" evidence="4">
    <location>
        <begin position="138"/>
        <end position="141"/>
    </location>
    <ligand>
        <name>pyridoxal 5'-phosphate</name>
        <dbReference type="ChEBI" id="CHEBI:597326"/>
    </ligand>
</feature>
<dbReference type="GO" id="GO:0097053">
    <property type="term" value="P:L-kynurenine catabolic process"/>
    <property type="evidence" value="ECO:0007669"/>
    <property type="project" value="UniProtKB-UniRule"/>
</dbReference>
<dbReference type="Proteomes" id="UP000182229">
    <property type="component" value="Unassembled WGS sequence"/>
</dbReference>
<sequence length="426" mass="48016">MSGEAVRFEPGEAFARRMDAEDPLRSFREEFLFPVHGDGHELYLLGNSLGLQPRKAKEYVLAAMEDWARLGVDGHFKGSPPWMEFHVPLGEQMARVVGARPEEVVVMNTLTVNLHLMMVSFYRPTPERSKILMEASAFPSDQYAVAAQVRHHGYAPERTVIPLAPRPGEETLRHEDILEALERHGKEIALVLLGNVNYLTGQAFDMAAITRAAHRQGCRVGFDLAHAAGNLKLSLHEDGPDFAVWCSYKYLNGGPGALGGVFIHERHLRDASLHRLPGWWGNDRRTRFQMKPDFEPAPGAEGWVLSNPPIIQMAALRASLELFDRATMPALRAKSEKLTGYLEFLIDRLPEGFVRSLTPRDPGQRGAHLSLRFTKDPQRMLETLRAEGIHCDFRYPDIIRAAPVPLYNSFLDVHRFVSVLERYARG</sequence>
<comment type="caution">
    <text evidence="4">Lacks conserved residue(s) required for the propagation of feature annotation.</text>
</comment>
<dbReference type="PIRSF" id="PIRSF038800">
    <property type="entry name" value="KYNU"/>
    <property type="match status" value="1"/>
</dbReference>
<dbReference type="OrthoDB" id="9812626at2"/>
<dbReference type="GO" id="GO:0009435">
    <property type="term" value="P:NAD+ biosynthetic process"/>
    <property type="evidence" value="ECO:0007669"/>
    <property type="project" value="UniProtKB-UniRule"/>
</dbReference>
<dbReference type="EC" id="3.7.1.3" evidence="4 5"/>
<dbReference type="InterPro" id="IPR015421">
    <property type="entry name" value="PyrdxlP-dep_Trfase_major"/>
</dbReference>
<protein>
    <recommendedName>
        <fullName evidence="4 5">Kynureninase</fullName>
        <ecNumber evidence="4 5">3.7.1.3</ecNumber>
    </recommendedName>
    <alternativeName>
        <fullName evidence="4">L-kynurenine hydrolase</fullName>
    </alternativeName>
</protein>
<dbReference type="AlphaFoldDB" id="A0A1L9B258"/>
<evidence type="ECO:0000256" key="6">
    <source>
        <dbReference type="PIRNR" id="PIRNR038800"/>
    </source>
</evidence>
<dbReference type="RefSeq" id="WP_071902815.1">
    <property type="nucleotide sequence ID" value="NZ_MPIN01000011.1"/>
</dbReference>
<comment type="pathway">
    <text evidence="4 6">Cofactor biosynthesis; NAD(+) biosynthesis; quinolinate from L-kynurenine: step 2/3.</text>
</comment>
<dbReference type="GO" id="GO:0030170">
    <property type="term" value="F:pyridoxal phosphate binding"/>
    <property type="evidence" value="ECO:0007669"/>
    <property type="project" value="UniProtKB-UniRule"/>
</dbReference>
<gene>
    <name evidence="4" type="primary">kynU</name>
    <name evidence="7" type="ORF">BON30_34800</name>
</gene>
<evidence type="ECO:0000313" key="8">
    <source>
        <dbReference type="Proteomes" id="UP000182229"/>
    </source>
</evidence>
<feature type="binding site" evidence="4">
    <location>
        <position position="110"/>
    </location>
    <ligand>
        <name>pyridoxal 5'-phosphate</name>
        <dbReference type="ChEBI" id="CHEBI:597326"/>
    </ligand>
</feature>
<dbReference type="HAMAP" id="MF_01970">
    <property type="entry name" value="Kynureninase"/>
    <property type="match status" value="1"/>
</dbReference>
<reference evidence="8" key="1">
    <citation type="submission" date="2016-11" db="EMBL/GenBank/DDBJ databases">
        <authorList>
            <person name="Shukria A."/>
            <person name="Stevens D.C."/>
        </authorList>
    </citation>
    <scope>NUCLEOTIDE SEQUENCE [LARGE SCALE GENOMIC DNA]</scope>
    <source>
        <strain evidence="8">Cbfe23</strain>
    </source>
</reference>
<feature type="binding site" evidence="4">
    <location>
        <position position="111"/>
    </location>
    <ligand>
        <name>pyridoxal 5'-phosphate</name>
        <dbReference type="ChEBI" id="CHEBI:597326"/>
    </ligand>
</feature>
<feature type="binding site" evidence="4">
    <location>
        <position position="226"/>
    </location>
    <ligand>
        <name>pyridoxal 5'-phosphate</name>
        <dbReference type="ChEBI" id="CHEBI:597326"/>
    </ligand>
</feature>
<accession>A0A1L9B258</accession>
<comment type="caution">
    <text evidence="7">The sequence shown here is derived from an EMBL/GenBank/DDBJ whole genome shotgun (WGS) entry which is preliminary data.</text>
</comment>
<dbReference type="EMBL" id="MPIN01000011">
    <property type="protein sequence ID" value="OJH36320.1"/>
    <property type="molecule type" value="Genomic_DNA"/>
</dbReference>
<dbReference type="UniPathway" id="UPA00253">
    <property type="reaction ID" value="UER00329"/>
</dbReference>
<reference evidence="7 8" key="2">
    <citation type="submission" date="2016-12" db="EMBL/GenBank/DDBJ databases">
        <title>Draft Genome Sequence of Cystobacter ferrugineus Strain Cbfe23.</title>
        <authorList>
            <person name="Akbar S."/>
            <person name="Dowd S.E."/>
            <person name="Stevens D.C."/>
        </authorList>
    </citation>
    <scope>NUCLEOTIDE SEQUENCE [LARGE SCALE GENOMIC DNA]</scope>
    <source>
        <strain evidence="7 8">Cbfe23</strain>
    </source>
</reference>
<dbReference type="SUPFAM" id="SSF53383">
    <property type="entry name" value="PLP-dependent transferases"/>
    <property type="match status" value="1"/>
</dbReference>
<feature type="binding site" evidence="4">
    <location>
        <position position="223"/>
    </location>
    <ligand>
        <name>pyridoxal 5'-phosphate</name>
        <dbReference type="ChEBI" id="CHEBI:597326"/>
    </ligand>
</feature>
<comment type="similarity">
    <text evidence="4 6">Belongs to the kynureninase family.</text>
</comment>
<keyword evidence="8" id="KW-1185">Reference proteome</keyword>
<feature type="modified residue" description="N6-(pyridoxal phosphate)lysine" evidence="4">
    <location>
        <position position="249"/>
    </location>
</feature>
<dbReference type="NCBIfam" id="TIGR01814">
    <property type="entry name" value="kynureninase"/>
    <property type="match status" value="1"/>
</dbReference>
<comment type="function">
    <text evidence="4 6">Catalyzes the cleavage of L-kynurenine (L-Kyn) and L-3-hydroxykynurenine (L-3OHKyn) into anthranilic acid (AA) and 3-hydroxyanthranilic acid (3-OHAA), respectively.</text>
</comment>
<dbReference type="GO" id="GO:0030429">
    <property type="term" value="F:kynureninase activity"/>
    <property type="evidence" value="ECO:0007669"/>
    <property type="project" value="UniProtKB-UniRule"/>
</dbReference>
<feature type="binding site" evidence="4">
    <location>
        <position position="248"/>
    </location>
    <ligand>
        <name>pyridoxal 5'-phosphate</name>
        <dbReference type="ChEBI" id="CHEBI:597326"/>
    </ligand>
</feature>
<dbReference type="GO" id="GO:0005737">
    <property type="term" value="C:cytoplasm"/>
    <property type="evidence" value="ECO:0007669"/>
    <property type="project" value="UniProtKB-UniRule"/>
</dbReference>
<feature type="binding site" evidence="4">
    <location>
        <position position="279"/>
    </location>
    <ligand>
        <name>pyridoxal 5'-phosphate</name>
        <dbReference type="ChEBI" id="CHEBI:597326"/>
    </ligand>
</feature>
<comment type="subunit">
    <text evidence="4 6">Homodimer.</text>
</comment>
<feature type="binding site" evidence="4">
    <location>
        <position position="307"/>
    </location>
    <ligand>
        <name>pyridoxal 5'-phosphate</name>
        <dbReference type="ChEBI" id="CHEBI:597326"/>
    </ligand>
</feature>
<comment type="pathway">
    <text evidence="4 6">Amino-acid degradation; L-kynurenine degradation; L-alanine and anthranilate from L-kynurenine: step 1/1.</text>
</comment>
<evidence type="ECO:0000256" key="3">
    <source>
        <dbReference type="ARBA" id="ARBA00022898"/>
    </source>
</evidence>
<dbReference type="PANTHER" id="PTHR14084">
    <property type="entry name" value="KYNURENINASE"/>
    <property type="match status" value="1"/>
</dbReference>
<dbReference type="Gene3D" id="3.90.1150.10">
    <property type="entry name" value="Aspartate Aminotransferase, domain 1"/>
    <property type="match status" value="1"/>
</dbReference>
<dbReference type="GO" id="GO:0019805">
    <property type="term" value="P:quinolinate biosynthetic process"/>
    <property type="evidence" value="ECO:0007669"/>
    <property type="project" value="UniProtKB-UniRule"/>
</dbReference>